<proteinExistence type="predicted"/>
<dbReference type="Proteomes" id="UP001054252">
    <property type="component" value="Unassembled WGS sequence"/>
</dbReference>
<keyword evidence="2" id="KW-1185">Reference proteome</keyword>
<dbReference type="AlphaFoldDB" id="A0AAV5HW08"/>
<name>A0AAV5HW08_9ROSI</name>
<gene>
    <name evidence="1" type="ORF">SLEP1_g3803</name>
</gene>
<dbReference type="EMBL" id="BPVZ01000003">
    <property type="protein sequence ID" value="GKU89699.1"/>
    <property type="molecule type" value="Genomic_DNA"/>
</dbReference>
<evidence type="ECO:0000313" key="1">
    <source>
        <dbReference type="EMBL" id="GKU89699.1"/>
    </source>
</evidence>
<evidence type="ECO:0000313" key="2">
    <source>
        <dbReference type="Proteomes" id="UP001054252"/>
    </source>
</evidence>
<reference evidence="1 2" key="1">
    <citation type="journal article" date="2021" name="Commun. Biol.">
        <title>The genome of Shorea leprosula (Dipterocarpaceae) highlights the ecological relevance of drought in aseasonal tropical rainforests.</title>
        <authorList>
            <person name="Ng K.K.S."/>
            <person name="Kobayashi M.J."/>
            <person name="Fawcett J.A."/>
            <person name="Hatakeyama M."/>
            <person name="Paape T."/>
            <person name="Ng C.H."/>
            <person name="Ang C.C."/>
            <person name="Tnah L.H."/>
            <person name="Lee C.T."/>
            <person name="Nishiyama T."/>
            <person name="Sese J."/>
            <person name="O'Brien M.J."/>
            <person name="Copetti D."/>
            <person name="Mohd Noor M.I."/>
            <person name="Ong R.C."/>
            <person name="Putra M."/>
            <person name="Sireger I.Z."/>
            <person name="Indrioko S."/>
            <person name="Kosugi Y."/>
            <person name="Izuno A."/>
            <person name="Isagi Y."/>
            <person name="Lee S.L."/>
            <person name="Shimizu K.K."/>
        </authorList>
    </citation>
    <scope>NUCLEOTIDE SEQUENCE [LARGE SCALE GENOMIC DNA]</scope>
    <source>
        <strain evidence="1">214</strain>
    </source>
</reference>
<accession>A0AAV5HW08</accession>
<comment type="caution">
    <text evidence="1">The sequence shown here is derived from an EMBL/GenBank/DDBJ whole genome shotgun (WGS) entry which is preliminary data.</text>
</comment>
<sequence>MGGWRNFRVIWLAMSFFSKSVRFHVRRNRPLLAGKFWFLIVLSIQY</sequence>
<protein>
    <submittedName>
        <fullName evidence="1">Uncharacterized protein</fullName>
    </submittedName>
</protein>
<organism evidence="1 2">
    <name type="scientific">Rubroshorea leprosula</name>
    <dbReference type="NCBI Taxonomy" id="152421"/>
    <lineage>
        <taxon>Eukaryota</taxon>
        <taxon>Viridiplantae</taxon>
        <taxon>Streptophyta</taxon>
        <taxon>Embryophyta</taxon>
        <taxon>Tracheophyta</taxon>
        <taxon>Spermatophyta</taxon>
        <taxon>Magnoliopsida</taxon>
        <taxon>eudicotyledons</taxon>
        <taxon>Gunneridae</taxon>
        <taxon>Pentapetalae</taxon>
        <taxon>rosids</taxon>
        <taxon>malvids</taxon>
        <taxon>Malvales</taxon>
        <taxon>Dipterocarpaceae</taxon>
        <taxon>Rubroshorea</taxon>
    </lineage>
</organism>